<feature type="transmembrane region" description="Helical" evidence="2">
    <location>
        <begin position="172"/>
        <end position="191"/>
    </location>
</feature>
<keyword evidence="3" id="KW-1185">Reference proteome</keyword>
<feature type="transmembrane region" description="Helical" evidence="2">
    <location>
        <begin position="134"/>
        <end position="160"/>
    </location>
</feature>
<evidence type="ECO:0000256" key="1">
    <source>
        <dbReference type="SAM" id="MobiDB-lite"/>
    </source>
</evidence>
<feature type="region of interest" description="Disordered" evidence="1">
    <location>
        <begin position="1"/>
        <end position="66"/>
    </location>
</feature>
<dbReference type="Proteomes" id="UP000887566">
    <property type="component" value="Unplaced"/>
</dbReference>
<keyword evidence="2" id="KW-0472">Membrane</keyword>
<keyword evidence="2" id="KW-1133">Transmembrane helix</keyword>
<dbReference type="WBParaSite" id="PSAMB.scaffold177size68850.g2851.t2">
    <property type="protein sequence ID" value="PSAMB.scaffold177size68850.g2851.t2"/>
    <property type="gene ID" value="PSAMB.scaffold177size68850.g2851"/>
</dbReference>
<reference evidence="4" key="1">
    <citation type="submission" date="2022-11" db="UniProtKB">
        <authorList>
            <consortium name="WormBaseParasite"/>
        </authorList>
    </citation>
    <scope>IDENTIFICATION</scope>
</reference>
<keyword evidence="2" id="KW-0812">Transmembrane</keyword>
<evidence type="ECO:0000313" key="3">
    <source>
        <dbReference type="Proteomes" id="UP000887566"/>
    </source>
</evidence>
<sequence length="298" mass="33382">MDEPDGTISINQNNDEELDKSAGSPPLELISEPVEVELSPELEVKSPQDPALDSLPEPDVKSPQPADVALSLEPEVKIDERPSDRRLSPVQLIGQWMQSFIHRSTQYISVEAFKRQLTKFPALSNFLKMHTMTFLFILLFVMALANVCVLYLPLVVVLTIAVAKPGQKRQRILLLLSTVYSVSIQLIKIVIIEMDKESKPNCTPQAESKINTPLTYIFGAYSAEDYIVCLLISTFLAGILVIAPSLRAVRKPSVGWDNNTTINNIVLFPEANIKDAGKSFEQCFKFLMTWGFYKFGFE</sequence>
<proteinExistence type="predicted"/>
<accession>A0A914VC00</accession>
<protein>
    <submittedName>
        <fullName evidence="4">Uncharacterized protein</fullName>
    </submittedName>
</protein>
<evidence type="ECO:0000313" key="4">
    <source>
        <dbReference type="WBParaSite" id="PSAMB.scaffold177size68850.g2851.t2"/>
    </source>
</evidence>
<dbReference type="AlphaFoldDB" id="A0A914VC00"/>
<evidence type="ECO:0000256" key="2">
    <source>
        <dbReference type="SAM" id="Phobius"/>
    </source>
</evidence>
<feature type="transmembrane region" description="Helical" evidence="2">
    <location>
        <begin position="225"/>
        <end position="243"/>
    </location>
</feature>
<organism evidence="3 4">
    <name type="scientific">Plectus sambesii</name>
    <dbReference type="NCBI Taxonomy" id="2011161"/>
    <lineage>
        <taxon>Eukaryota</taxon>
        <taxon>Metazoa</taxon>
        <taxon>Ecdysozoa</taxon>
        <taxon>Nematoda</taxon>
        <taxon>Chromadorea</taxon>
        <taxon>Plectida</taxon>
        <taxon>Plectina</taxon>
        <taxon>Plectoidea</taxon>
        <taxon>Plectidae</taxon>
        <taxon>Plectus</taxon>
    </lineage>
</organism>
<name>A0A914VC00_9BILA</name>